<dbReference type="EMBL" id="JAHSTV010000019">
    <property type="protein sequence ID" value="MBV4467219.1"/>
    <property type="molecule type" value="Genomic_DNA"/>
</dbReference>
<reference evidence="1" key="1">
    <citation type="submission" date="2021-06" db="EMBL/GenBank/DDBJ databases">
        <title>Updating the genus Pseudomonas: Description of 43 new species and partition of the Pseudomonas putida group.</title>
        <authorList>
            <person name="Girard L."/>
            <person name="Lood C."/>
            <person name="Vandamme P."/>
            <person name="Rokni-Zadeh H."/>
            <person name="Van Noort V."/>
            <person name="Hofte M."/>
            <person name="Lavigne R."/>
            <person name="De Mot R."/>
        </authorList>
    </citation>
    <scope>NUCLEOTIDE SEQUENCE</scope>
    <source>
        <strain evidence="1">SWRI79</strain>
    </source>
</reference>
<sequence length="59" mass="6407">MTETTQVMEALSANEANLKLREGWLLISVVVTTHPNGQLHPCYILGKSNALPGYQSPIA</sequence>
<proteinExistence type="predicted"/>
<keyword evidence="2" id="KW-1185">Reference proteome</keyword>
<accession>A0ABS6Q3K0</accession>
<dbReference type="RefSeq" id="WP_217858767.1">
    <property type="nucleotide sequence ID" value="NZ_JAHSTV010000019.1"/>
</dbReference>
<evidence type="ECO:0000313" key="2">
    <source>
        <dbReference type="Proteomes" id="UP000886900"/>
    </source>
</evidence>
<evidence type="ECO:0000313" key="1">
    <source>
        <dbReference type="EMBL" id="MBV4467219.1"/>
    </source>
</evidence>
<dbReference type="Proteomes" id="UP000886900">
    <property type="component" value="Unassembled WGS sequence"/>
</dbReference>
<organism evidence="1 2">
    <name type="scientific">Pseudomonas farris</name>
    <dbReference type="NCBI Taxonomy" id="2841207"/>
    <lineage>
        <taxon>Bacteria</taxon>
        <taxon>Pseudomonadati</taxon>
        <taxon>Pseudomonadota</taxon>
        <taxon>Gammaproteobacteria</taxon>
        <taxon>Pseudomonadales</taxon>
        <taxon>Pseudomonadaceae</taxon>
        <taxon>Pseudomonas</taxon>
    </lineage>
</organism>
<name>A0ABS6Q3K0_9PSED</name>
<protein>
    <submittedName>
        <fullName evidence="1">Uncharacterized protein</fullName>
    </submittedName>
</protein>
<gene>
    <name evidence="1" type="ORF">KVG95_28295</name>
</gene>
<comment type="caution">
    <text evidence="1">The sequence shown here is derived from an EMBL/GenBank/DDBJ whole genome shotgun (WGS) entry which is preliminary data.</text>
</comment>